<feature type="transmembrane region" description="Helical" evidence="2">
    <location>
        <begin position="117"/>
        <end position="138"/>
    </location>
</feature>
<evidence type="ECO:0000256" key="1">
    <source>
        <dbReference type="SAM" id="MobiDB-lite"/>
    </source>
</evidence>
<feature type="region of interest" description="Disordered" evidence="1">
    <location>
        <begin position="147"/>
        <end position="287"/>
    </location>
</feature>
<reference evidence="3" key="1">
    <citation type="submission" date="2022-10" db="EMBL/GenBank/DDBJ databases">
        <title>The WGS of Solirubrobacter ginsenosidimutans DSM 21036.</title>
        <authorList>
            <person name="Jiang Z."/>
        </authorList>
    </citation>
    <scope>NUCLEOTIDE SEQUENCE</scope>
    <source>
        <strain evidence="3">DSM 21036</strain>
    </source>
</reference>
<proteinExistence type="predicted"/>
<dbReference type="EMBL" id="JAPDOD010000052">
    <property type="protein sequence ID" value="MDA0165789.1"/>
    <property type="molecule type" value="Genomic_DNA"/>
</dbReference>
<dbReference type="AlphaFoldDB" id="A0A9X3MZM5"/>
<keyword evidence="2" id="KW-0812">Transmembrane</keyword>
<feature type="compositionally biased region" description="Basic and acidic residues" evidence="1">
    <location>
        <begin position="202"/>
        <end position="279"/>
    </location>
</feature>
<sequence length="287" mass="31485">MSSRLASVSKEMQLAGLAAIALAVSMVLPWYQKSVPQGGKIVQGNVSALGVFTFVEAAILLVSFAVLFLVWARSQQKAFHLPGGDGVAITIAGGWAVLLLVWRMFDRPAVHGVGVDLGIQWGLFVALICAGGLIVAGARVRAVHAPEPPNPVADDDGWVAPPPRGERDRRPERRPRDATAVTEMLRDRPSWEGEPQDPTTRLPDRSEERTTRLPDPSDDRTSRLPDPSDDRTSRLPDPSDERASRLFDDPSRAKTTRLPDDPPEARTRRQRRPAEHPPLWDDDSPAS</sequence>
<keyword evidence="4" id="KW-1185">Reference proteome</keyword>
<evidence type="ECO:0000256" key="2">
    <source>
        <dbReference type="SAM" id="Phobius"/>
    </source>
</evidence>
<gene>
    <name evidence="3" type="ORF">OM076_36320</name>
</gene>
<feature type="compositionally biased region" description="Basic and acidic residues" evidence="1">
    <location>
        <begin position="164"/>
        <end position="177"/>
    </location>
</feature>
<comment type="caution">
    <text evidence="3">The sequence shown here is derived from an EMBL/GenBank/DDBJ whole genome shotgun (WGS) entry which is preliminary data.</text>
</comment>
<feature type="transmembrane region" description="Helical" evidence="2">
    <location>
        <begin position="84"/>
        <end position="105"/>
    </location>
</feature>
<feature type="transmembrane region" description="Helical" evidence="2">
    <location>
        <begin position="51"/>
        <end position="72"/>
    </location>
</feature>
<dbReference type="Proteomes" id="UP001149140">
    <property type="component" value="Unassembled WGS sequence"/>
</dbReference>
<keyword evidence="2" id="KW-1133">Transmembrane helix</keyword>
<feature type="transmembrane region" description="Helical" evidence="2">
    <location>
        <begin position="12"/>
        <end position="31"/>
    </location>
</feature>
<evidence type="ECO:0000313" key="3">
    <source>
        <dbReference type="EMBL" id="MDA0165789.1"/>
    </source>
</evidence>
<accession>A0A9X3MZM5</accession>
<organism evidence="3 4">
    <name type="scientific">Solirubrobacter ginsenosidimutans</name>
    <dbReference type="NCBI Taxonomy" id="490573"/>
    <lineage>
        <taxon>Bacteria</taxon>
        <taxon>Bacillati</taxon>
        <taxon>Actinomycetota</taxon>
        <taxon>Thermoleophilia</taxon>
        <taxon>Solirubrobacterales</taxon>
        <taxon>Solirubrobacteraceae</taxon>
        <taxon>Solirubrobacter</taxon>
    </lineage>
</organism>
<keyword evidence="2" id="KW-0472">Membrane</keyword>
<dbReference type="RefSeq" id="WP_270045051.1">
    <property type="nucleotide sequence ID" value="NZ_JAPDOD010000052.1"/>
</dbReference>
<name>A0A9X3MZM5_9ACTN</name>
<protein>
    <submittedName>
        <fullName evidence="3">Uncharacterized protein</fullName>
    </submittedName>
</protein>
<evidence type="ECO:0000313" key="4">
    <source>
        <dbReference type="Proteomes" id="UP001149140"/>
    </source>
</evidence>